<protein>
    <submittedName>
        <fullName evidence="3">Uncharacterized protein</fullName>
    </submittedName>
</protein>
<evidence type="ECO:0000313" key="3">
    <source>
        <dbReference type="EMBL" id="QXN75027.1"/>
    </source>
</evidence>
<feature type="transmembrane region" description="Helical" evidence="2">
    <location>
        <begin position="12"/>
        <end position="32"/>
    </location>
</feature>
<evidence type="ECO:0000256" key="1">
    <source>
        <dbReference type="SAM" id="Coils"/>
    </source>
</evidence>
<keyword evidence="2" id="KW-0472">Membrane</keyword>
<keyword evidence="2" id="KW-1133">Transmembrane helix</keyword>
<accession>A0A8F5RBY3</accession>
<proteinExistence type="predicted"/>
<reference evidence="3" key="1">
    <citation type="submission" date="2021-04" db="EMBL/GenBank/DDBJ databases">
        <title>Genomes of microviruses identified in yellow-bellied marmot fecal samples.</title>
        <authorList>
            <person name="Varsani A."/>
            <person name="Kraberger S."/>
            <person name="Chatterjee A."/>
            <person name="Richet C."/>
            <person name="Fontenele R.S."/>
            <person name="Schmidlin K."/>
            <person name="Blumstein D.T."/>
        </authorList>
    </citation>
    <scope>NUCLEOTIDE SEQUENCE</scope>
    <source>
        <strain evidence="3">Mar9</strain>
    </source>
</reference>
<keyword evidence="2" id="KW-0812">Transmembrane</keyword>
<evidence type="ECO:0000256" key="2">
    <source>
        <dbReference type="SAM" id="Phobius"/>
    </source>
</evidence>
<name>A0A8F5RBY3_9VIRU</name>
<keyword evidence="1" id="KW-0175">Coiled coil</keyword>
<dbReference type="EMBL" id="MZ089755">
    <property type="protein sequence ID" value="QXN75027.1"/>
    <property type="molecule type" value="Genomic_DNA"/>
</dbReference>
<organism evidence="3">
    <name type="scientific">Microvirus mar9</name>
    <dbReference type="NCBI Taxonomy" id="2851205"/>
    <lineage>
        <taxon>Viruses</taxon>
        <taxon>Monodnaviria</taxon>
        <taxon>Sangervirae</taxon>
        <taxon>Phixviricota</taxon>
        <taxon>Malgrandaviricetes</taxon>
        <taxon>Petitvirales</taxon>
        <taxon>Microviridae</taxon>
    </lineage>
</organism>
<feature type="coiled-coil region" evidence="1">
    <location>
        <begin position="162"/>
        <end position="196"/>
    </location>
</feature>
<sequence>MTFVTFFELYFPYIVAAIMFVLAVVGFIVTLITKRSVSSATKTFKEIINMSDLPKDLASKRVKLSQSFSEIVPDYVLHDTTNELERSPIDKNIQNYIDSFIETALERALQKFTVPNAVEDDTVVDYTQSVDDLASLAEAMEIAENYREKLGLSDTASIADIYSAVDKESVKLKSQLNNYKERVENEKKNKTEQKSE</sequence>